<proteinExistence type="inferred from homology"/>
<dbReference type="Gene3D" id="3.10.150.10">
    <property type="entry name" value="DNA Polymerase III, subunit A, domain 2"/>
    <property type="match status" value="2"/>
</dbReference>
<dbReference type="PANTHER" id="PTHR11352">
    <property type="entry name" value="PROLIFERATING CELL NUCLEAR ANTIGEN"/>
    <property type="match status" value="1"/>
</dbReference>
<dbReference type="OrthoDB" id="534348at2759"/>
<dbReference type="InterPro" id="IPR046938">
    <property type="entry name" value="DNA_clamp_sf"/>
</dbReference>
<dbReference type="Pfam" id="PF00705">
    <property type="entry name" value="PCNA_N"/>
    <property type="match status" value="1"/>
</dbReference>
<dbReference type="AlphaFoldDB" id="A0A0D2MYI2"/>
<dbReference type="InterPro" id="IPR022659">
    <property type="entry name" value="Pr_cel_nuc_antig_CS"/>
</dbReference>
<dbReference type="PANTHER" id="PTHR11352:SF0">
    <property type="entry name" value="PROLIFERATING CELL NUCLEAR ANTIGEN"/>
    <property type="match status" value="1"/>
</dbReference>
<evidence type="ECO:0000256" key="5">
    <source>
        <dbReference type="ARBA" id="ARBA00023242"/>
    </source>
</evidence>
<name>A0A0D2MYI2_9CHLO</name>
<dbReference type="PROSITE" id="PS00293">
    <property type="entry name" value="PCNA_2"/>
    <property type="match status" value="1"/>
</dbReference>
<evidence type="ECO:0000256" key="6">
    <source>
        <dbReference type="RuleBase" id="RU000641"/>
    </source>
</evidence>
<dbReference type="PROSITE" id="PS01251">
    <property type="entry name" value="PCNA_1"/>
    <property type="match status" value="1"/>
</dbReference>
<dbReference type="STRING" id="145388.A0A0D2MYI2"/>
<feature type="domain" description="Proliferating cell nuclear antigen PCNA N-terminal" evidence="8">
    <location>
        <begin position="1"/>
        <end position="124"/>
    </location>
</feature>
<evidence type="ECO:0000256" key="1">
    <source>
        <dbReference type="ARBA" id="ARBA00004123"/>
    </source>
</evidence>
<dbReference type="Pfam" id="PF02747">
    <property type="entry name" value="PCNA_C"/>
    <property type="match status" value="1"/>
</dbReference>
<dbReference type="GeneID" id="25741649"/>
<keyword evidence="5 6" id="KW-0539">Nucleus</keyword>
<keyword evidence="11" id="KW-1185">Reference proteome</keyword>
<dbReference type="HAMAP" id="MF_00317">
    <property type="entry name" value="DNApol_clamp_arch"/>
    <property type="match status" value="1"/>
</dbReference>
<dbReference type="InterPro" id="IPR022649">
    <property type="entry name" value="Pr_cel_nuc_antig_C"/>
</dbReference>
<evidence type="ECO:0000313" key="11">
    <source>
        <dbReference type="Proteomes" id="UP000054498"/>
    </source>
</evidence>
<dbReference type="GO" id="GO:0019985">
    <property type="term" value="P:translesion synthesis"/>
    <property type="evidence" value="ECO:0007669"/>
    <property type="project" value="TreeGrafter"/>
</dbReference>
<comment type="function">
    <text evidence="6">This protein is an auxiliary protein of DNA polymerase delta and is involved in the control of eukaryotic DNA replication by increasing the polymerase's processivity during elongation of the leading strand.</text>
</comment>
<comment type="subcellular location">
    <subcellularLocation>
        <location evidence="1 6">Nucleus</location>
    </subcellularLocation>
</comment>
<organism evidence="10 11">
    <name type="scientific">Monoraphidium neglectum</name>
    <dbReference type="NCBI Taxonomy" id="145388"/>
    <lineage>
        <taxon>Eukaryota</taxon>
        <taxon>Viridiplantae</taxon>
        <taxon>Chlorophyta</taxon>
        <taxon>core chlorophytes</taxon>
        <taxon>Chlorophyceae</taxon>
        <taxon>CS clade</taxon>
        <taxon>Sphaeropleales</taxon>
        <taxon>Selenastraceae</taxon>
        <taxon>Monoraphidium</taxon>
    </lineage>
</organism>
<keyword evidence="4 7" id="KW-0238">DNA-binding</keyword>
<feature type="domain" description="Proliferating cell nuclear antigen PCNA C-terminal" evidence="9">
    <location>
        <begin position="127"/>
        <end position="254"/>
    </location>
</feature>
<dbReference type="GO" id="GO:0030337">
    <property type="term" value="F:DNA polymerase processivity factor activity"/>
    <property type="evidence" value="ECO:0007669"/>
    <property type="project" value="InterPro"/>
</dbReference>
<dbReference type="NCBIfam" id="TIGR00590">
    <property type="entry name" value="pcna"/>
    <property type="match status" value="1"/>
</dbReference>
<evidence type="ECO:0000259" key="9">
    <source>
        <dbReference type="Pfam" id="PF02747"/>
    </source>
</evidence>
<evidence type="ECO:0000256" key="3">
    <source>
        <dbReference type="ARBA" id="ARBA00022705"/>
    </source>
</evidence>
<evidence type="ECO:0000259" key="8">
    <source>
        <dbReference type="Pfam" id="PF00705"/>
    </source>
</evidence>
<gene>
    <name evidence="10" type="ORF">MNEG_8774</name>
</gene>
<dbReference type="InterPro" id="IPR022648">
    <property type="entry name" value="Pr_cel_nuc_antig_N"/>
</dbReference>
<dbReference type="CDD" id="cd00577">
    <property type="entry name" value="PCNA"/>
    <property type="match status" value="1"/>
</dbReference>
<dbReference type="SUPFAM" id="SSF55979">
    <property type="entry name" value="DNA clamp"/>
    <property type="match status" value="2"/>
</dbReference>
<dbReference type="GO" id="GO:0006272">
    <property type="term" value="P:leading strand elongation"/>
    <property type="evidence" value="ECO:0007669"/>
    <property type="project" value="TreeGrafter"/>
</dbReference>
<accession>A0A0D2MYI2</accession>
<dbReference type="GO" id="GO:0003677">
    <property type="term" value="F:DNA binding"/>
    <property type="evidence" value="ECO:0007669"/>
    <property type="project" value="UniProtKB-KW"/>
</dbReference>
<comment type="similarity">
    <text evidence="2 7">Belongs to the PCNA family.</text>
</comment>
<dbReference type="EMBL" id="KK101925">
    <property type="protein sequence ID" value="KIY99190.1"/>
    <property type="molecule type" value="Genomic_DNA"/>
</dbReference>
<protein>
    <recommendedName>
        <fullName evidence="6">DNA sliding clamp PCNA</fullName>
    </recommendedName>
</protein>
<dbReference type="KEGG" id="mng:MNEG_8774"/>
<dbReference type="GO" id="GO:0006275">
    <property type="term" value="P:regulation of DNA replication"/>
    <property type="evidence" value="ECO:0007669"/>
    <property type="project" value="InterPro"/>
</dbReference>
<dbReference type="RefSeq" id="XP_013898210.1">
    <property type="nucleotide sequence ID" value="XM_014042756.1"/>
</dbReference>
<dbReference type="FunFam" id="3.10.150.10:FF:000008">
    <property type="entry name" value="Proliferating cell nuclear antigen"/>
    <property type="match status" value="1"/>
</dbReference>
<sequence>MLEARLLQGSLLKKTVDAVKDLVNEGNFECSAAGIQLQAMDTSHVCLVTLMLRQDGFEHYRCDRNRTLGISIANLAKVLKCAGNDDVITLRAQDDSDSVTLIFESPKADRISDFDLKLMDIDSEHLGIPETEYSVDVRMPSSDFSRICKDLATIGDTVVVSATKEGIKFSASGDVGTGNITCKHNASVDKPDQATYIDITEPVSLSFALRYLNSFAKAAPLAASVKLCMSADLPVLVDYRIEDIGWVRFYLAPKIDDEEMDVGGGGAEEDDNE</sequence>
<evidence type="ECO:0000256" key="2">
    <source>
        <dbReference type="ARBA" id="ARBA00010462"/>
    </source>
</evidence>
<dbReference type="GO" id="GO:0006298">
    <property type="term" value="P:mismatch repair"/>
    <property type="evidence" value="ECO:0007669"/>
    <property type="project" value="TreeGrafter"/>
</dbReference>
<dbReference type="InterPro" id="IPR000730">
    <property type="entry name" value="Pr_cel_nuc_antig"/>
</dbReference>
<keyword evidence="3 7" id="KW-0235">DNA replication</keyword>
<dbReference type="GO" id="GO:0043626">
    <property type="term" value="C:PCNA complex"/>
    <property type="evidence" value="ECO:0007669"/>
    <property type="project" value="TreeGrafter"/>
</dbReference>
<dbReference type="FunFam" id="3.10.150.10:FF:000006">
    <property type="entry name" value="Proliferating cell nuclear antigen"/>
    <property type="match status" value="1"/>
</dbReference>
<evidence type="ECO:0000256" key="4">
    <source>
        <dbReference type="ARBA" id="ARBA00023125"/>
    </source>
</evidence>
<evidence type="ECO:0000313" key="10">
    <source>
        <dbReference type="EMBL" id="KIY99190.1"/>
    </source>
</evidence>
<evidence type="ECO:0000256" key="7">
    <source>
        <dbReference type="RuleBase" id="RU003671"/>
    </source>
</evidence>
<dbReference type="PRINTS" id="PR00339">
    <property type="entry name" value="PCNACYCLIN"/>
</dbReference>
<dbReference type="Proteomes" id="UP000054498">
    <property type="component" value="Unassembled WGS sequence"/>
</dbReference>
<reference evidence="10 11" key="1">
    <citation type="journal article" date="2013" name="BMC Genomics">
        <title>Reconstruction of the lipid metabolism for the microalga Monoraphidium neglectum from its genome sequence reveals characteristics suitable for biofuel production.</title>
        <authorList>
            <person name="Bogen C."/>
            <person name="Al-Dilaimi A."/>
            <person name="Albersmeier A."/>
            <person name="Wichmann J."/>
            <person name="Grundmann M."/>
            <person name="Rupp O."/>
            <person name="Lauersen K.J."/>
            <person name="Blifernez-Klassen O."/>
            <person name="Kalinowski J."/>
            <person name="Goesmann A."/>
            <person name="Mussgnug J.H."/>
            <person name="Kruse O."/>
        </authorList>
    </citation>
    <scope>NUCLEOTIDE SEQUENCE [LARGE SCALE GENOMIC DNA]</scope>
    <source>
        <strain evidence="10 11">SAG 48.87</strain>
    </source>
</reference>